<feature type="active site" description="Proton donor/acceptor" evidence="10">
    <location>
        <position position="272"/>
    </location>
</feature>
<dbReference type="InterPro" id="IPR003764">
    <property type="entry name" value="GlcNAc_6-P_deAcase"/>
</dbReference>
<dbReference type="InterPro" id="IPR006680">
    <property type="entry name" value="Amidohydro-rel"/>
</dbReference>
<evidence type="ECO:0000313" key="15">
    <source>
        <dbReference type="Proteomes" id="UP000030012"/>
    </source>
</evidence>
<evidence type="ECO:0000256" key="6">
    <source>
        <dbReference type="ARBA" id="ARBA00023277"/>
    </source>
</evidence>
<dbReference type="RefSeq" id="WP_039251957.1">
    <property type="nucleotide sequence ID" value="NZ_JENJ01000002.1"/>
</dbReference>
<dbReference type="EMBL" id="JENJ01000002">
    <property type="protein sequence ID" value="KGM98279.1"/>
    <property type="molecule type" value="Genomic_DNA"/>
</dbReference>
<dbReference type="GO" id="GO:0046872">
    <property type="term" value="F:metal ion binding"/>
    <property type="evidence" value="ECO:0007669"/>
    <property type="project" value="UniProtKB-KW"/>
</dbReference>
<keyword evidence="4 12" id="KW-0479">Metal-binding</keyword>
<dbReference type="AlphaFoldDB" id="A0A0A0IA12"/>
<dbReference type="Pfam" id="PF01979">
    <property type="entry name" value="Amidohydro_1"/>
    <property type="match status" value="1"/>
</dbReference>
<feature type="domain" description="Amidohydrolase-related" evidence="13">
    <location>
        <begin position="48"/>
        <end position="378"/>
    </location>
</feature>
<dbReference type="GO" id="GO:0006046">
    <property type="term" value="P:N-acetylglucosamine catabolic process"/>
    <property type="evidence" value="ECO:0007669"/>
    <property type="project" value="TreeGrafter"/>
</dbReference>
<evidence type="ECO:0000313" key="14">
    <source>
        <dbReference type="EMBL" id="KGM98279.1"/>
    </source>
</evidence>
<evidence type="ECO:0000256" key="12">
    <source>
        <dbReference type="PIRSR" id="PIRSR038994-3"/>
    </source>
</evidence>
<dbReference type="Gene3D" id="2.30.40.10">
    <property type="entry name" value="Urease, subunit C, domain 1"/>
    <property type="match status" value="1"/>
</dbReference>
<comment type="pathway">
    <text evidence="8">Amino-sugar metabolism; N-acetylneuraminate degradation; D-fructose 6-phosphate from N-acetylneuraminate: step 4/5.</text>
</comment>
<dbReference type="OrthoDB" id="9776488at2"/>
<comment type="caution">
    <text evidence="14">The sequence shown here is derived from an EMBL/GenBank/DDBJ whole genome shotgun (WGS) entry which is preliminary data.</text>
</comment>
<evidence type="ECO:0000256" key="8">
    <source>
        <dbReference type="ARBA" id="ARBA00060590"/>
    </source>
</evidence>
<dbReference type="FunFam" id="3.20.20.140:FF:000004">
    <property type="entry name" value="N-acetylglucosamine-6-phosphate deacetylase"/>
    <property type="match status" value="1"/>
</dbReference>
<proteinExistence type="inferred from homology"/>
<keyword evidence="6 9" id="KW-0119">Carbohydrate metabolism</keyword>
<evidence type="ECO:0000256" key="11">
    <source>
        <dbReference type="PIRSR" id="PIRSR038994-2"/>
    </source>
</evidence>
<dbReference type="PIRSF" id="PIRSF038994">
    <property type="entry name" value="NagA"/>
    <property type="match status" value="1"/>
</dbReference>
<feature type="binding site" evidence="11">
    <location>
        <begin position="305"/>
        <end position="307"/>
    </location>
    <ligand>
        <name>substrate</name>
    </ligand>
</feature>
<name>A0A0A0IA12_CLONO</name>
<dbReference type="CDD" id="cd00854">
    <property type="entry name" value="NagA"/>
    <property type="match status" value="1"/>
</dbReference>
<reference evidence="14 15" key="1">
    <citation type="submission" date="2014-01" db="EMBL/GenBank/DDBJ databases">
        <title>Plasmidome dynamics in the species complex Clostridium novyi sensu lato converts strains of independent lineages into distinctly different pathogens.</title>
        <authorList>
            <person name="Skarin H."/>
            <person name="Segerman B."/>
        </authorList>
    </citation>
    <scope>NUCLEOTIDE SEQUENCE [LARGE SCALE GENOMIC DNA]</scope>
    <source>
        <strain evidence="14 15">4552</strain>
    </source>
</reference>
<evidence type="ECO:0000256" key="5">
    <source>
        <dbReference type="ARBA" id="ARBA00022801"/>
    </source>
</evidence>
<feature type="binding site" evidence="11">
    <location>
        <position position="138"/>
    </location>
    <ligand>
        <name>substrate</name>
    </ligand>
</feature>
<dbReference type="SUPFAM" id="SSF51556">
    <property type="entry name" value="Metallo-dependent hydrolases"/>
    <property type="match status" value="1"/>
</dbReference>
<organism evidence="14 15">
    <name type="scientific">Clostridium novyi A str. 4552</name>
    <dbReference type="NCBI Taxonomy" id="1444289"/>
    <lineage>
        <taxon>Bacteria</taxon>
        <taxon>Bacillati</taxon>
        <taxon>Bacillota</taxon>
        <taxon>Clostridia</taxon>
        <taxon>Eubacteriales</taxon>
        <taxon>Clostridiaceae</taxon>
        <taxon>Clostridium</taxon>
    </lineage>
</organism>
<dbReference type="Proteomes" id="UP000030012">
    <property type="component" value="Unassembled WGS sequence"/>
</dbReference>
<feature type="binding site" evidence="12">
    <location>
        <position position="127"/>
    </location>
    <ligand>
        <name>Zn(2+)</name>
        <dbReference type="ChEBI" id="CHEBI:29105"/>
    </ligand>
</feature>
<dbReference type="PANTHER" id="PTHR11113:SF14">
    <property type="entry name" value="N-ACETYLGLUCOSAMINE-6-PHOSPHATE DEACETYLASE"/>
    <property type="match status" value="1"/>
</dbReference>
<evidence type="ECO:0000256" key="2">
    <source>
        <dbReference type="ARBA" id="ARBA00011899"/>
    </source>
</evidence>
<dbReference type="GO" id="GO:0008448">
    <property type="term" value="F:N-acetylglucosamine-6-phosphate deacetylase activity"/>
    <property type="evidence" value="ECO:0007669"/>
    <property type="project" value="UniProtKB-EC"/>
</dbReference>
<dbReference type="InterPro" id="IPR032466">
    <property type="entry name" value="Metal_Hydrolase"/>
</dbReference>
<keyword evidence="5 9" id="KW-0378">Hydrolase</keyword>
<feature type="binding site" evidence="12">
    <location>
        <position position="214"/>
    </location>
    <ligand>
        <name>Zn(2+)</name>
        <dbReference type="ChEBI" id="CHEBI:29105"/>
    </ligand>
</feature>
<dbReference type="Gene3D" id="3.20.20.140">
    <property type="entry name" value="Metal-dependent hydrolases"/>
    <property type="match status" value="1"/>
</dbReference>
<evidence type="ECO:0000256" key="1">
    <source>
        <dbReference type="ARBA" id="ARBA00010716"/>
    </source>
</evidence>
<comment type="similarity">
    <text evidence="1 9">Belongs to the metallo-dependent hydrolases superfamily. NagA family.</text>
</comment>
<comment type="cofactor">
    <cofactor evidence="12">
        <name>a divalent metal cation</name>
        <dbReference type="ChEBI" id="CHEBI:60240"/>
    </cofactor>
    <text evidence="12">Binds 1 divalent metal cation per subunit.</text>
</comment>
<dbReference type="InterPro" id="IPR011059">
    <property type="entry name" value="Metal-dep_hydrolase_composite"/>
</dbReference>
<evidence type="ECO:0000256" key="4">
    <source>
        <dbReference type="ARBA" id="ARBA00022723"/>
    </source>
</evidence>
<dbReference type="EC" id="3.5.1.25" evidence="2"/>
<gene>
    <name evidence="14" type="ORF">Z968_00655</name>
</gene>
<sequence length="383" mass="41758">MRYVIKCKEVILENEIKNNVGILVENGFIKDIKENIECDCVVDLSKYTLIPGLIDMHFHGSIGYDTMDSSYEAINEISKYLAKTGVTSFLPTTITAPMKKIENAVANVADSMEKGVEGAEILGTYLEGPYLTPEHNGAHPVELMRELDIEELKNILKVSKNTIRVVTMAPEKEGAKESIEFLRSQGVKVSLGHTNATYEETMNAFEVGASIGVHTFNGMRGIHHREPGVVGAIMKHQDAVGELIADTIHVNPIAMEILYKIKGLDGICLISDCMRAGGLKDGKYMLGELEVTVTNGIARADSGSLAGSTLKLINGVKNIMNSTGIQFHKALQMATRTPAKVLGMYDTIGSIKVGKKANLVAIDREYNVKTTIVNGKVVFKNID</sequence>
<evidence type="ECO:0000256" key="9">
    <source>
        <dbReference type="PIRNR" id="PIRNR038994"/>
    </source>
</evidence>
<dbReference type="PANTHER" id="PTHR11113">
    <property type="entry name" value="N-ACETYLGLUCOSAMINE-6-PHOSPHATE DEACETYLASE"/>
    <property type="match status" value="1"/>
</dbReference>
<protein>
    <recommendedName>
        <fullName evidence="3">N-acetylglucosamine-6-phosphate deacetylase</fullName>
        <ecNumber evidence="2">3.5.1.25</ecNumber>
    </recommendedName>
</protein>
<evidence type="ECO:0000256" key="7">
    <source>
        <dbReference type="ARBA" id="ARBA00047647"/>
    </source>
</evidence>
<comment type="catalytic activity">
    <reaction evidence="7">
        <text>N-acetyl-D-glucosamine 6-phosphate + H2O = D-glucosamine 6-phosphate + acetate</text>
        <dbReference type="Rhea" id="RHEA:22936"/>
        <dbReference type="ChEBI" id="CHEBI:15377"/>
        <dbReference type="ChEBI" id="CHEBI:30089"/>
        <dbReference type="ChEBI" id="CHEBI:57513"/>
        <dbReference type="ChEBI" id="CHEBI:58725"/>
        <dbReference type="EC" id="3.5.1.25"/>
    </reaction>
</comment>
<dbReference type="NCBIfam" id="TIGR00221">
    <property type="entry name" value="nagA"/>
    <property type="match status" value="1"/>
</dbReference>
<evidence type="ECO:0000259" key="13">
    <source>
        <dbReference type="Pfam" id="PF01979"/>
    </source>
</evidence>
<feature type="binding site" evidence="11">
    <location>
        <position position="225"/>
    </location>
    <ligand>
        <name>substrate</name>
    </ligand>
</feature>
<dbReference type="SUPFAM" id="SSF51338">
    <property type="entry name" value="Composite domain of metallo-dependent hydrolases"/>
    <property type="match status" value="1"/>
</dbReference>
<feature type="binding site" evidence="11">
    <location>
        <position position="249"/>
    </location>
    <ligand>
        <name>substrate</name>
    </ligand>
</feature>
<accession>A0A0A0IA12</accession>
<evidence type="ECO:0000256" key="10">
    <source>
        <dbReference type="PIRSR" id="PIRSR038994-1"/>
    </source>
</evidence>
<feature type="binding site" evidence="12">
    <location>
        <position position="193"/>
    </location>
    <ligand>
        <name>Zn(2+)</name>
        <dbReference type="ChEBI" id="CHEBI:29105"/>
    </ligand>
</feature>
<feature type="binding site" evidence="11">
    <location>
        <begin position="217"/>
        <end position="218"/>
    </location>
    <ligand>
        <name>substrate</name>
    </ligand>
</feature>
<evidence type="ECO:0000256" key="3">
    <source>
        <dbReference type="ARBA" id="ARBA00018029"/>
    </source>
</evidence>